<dbReference type="Pfam" id="PF00930">
    <property type="entry name" value="DPPIV_N"/>
    <property type="match status" value="1"/>
</dbReference>
<feature type="domain" description="Peptidase S9 prolyl oligopeptidase catalytic" evidence="3">
    <location>
        <begin position="573"/>
        <end position="769"/>
    </location>
</feature>
<dbReference type="SUPFAM" id="SSF82171">
    <property type="entry name" value="DPP6 N-terminal domain-like"/>
    <property type="match status" value="1"/>
</dbReference>
<name>A0A017T0V3_9BACT</name>
<dbReference type="InterPro" id="IPR002469">
    <property type="entry name" value="Peptidase_S9B_N"/>
</dbReference>
<keyword evidence="2" id="KW-0732">Signal</keyword>
<dbReference type="eggNOG" id="COG1506">
    <property type="taxonomic scope" value="Bacteria"/>
</dbReference>
<dbReference type="InterPro" id="IPR029058">
    <property type="entry name" value="AB_hydrolase_fold"/>
</dbReference>
<feature type="chain" id="PRO_5001499836" evidence="2">
    <location>
        <begin position="23"/>
        <end position="769"/>
    </location>
</feature>
<dbReference type="STRING" id="1192034.CAP_6438"/>
<dbReference type="GO" id="GO:0008236">
    <property type="term" value="F:serine-type peptidase activity"/>
    <property type="evidence" value="ECO:0007669"/>
    <property type="project" value="InterPro"/>
</dbReference>
<dbReference type="EMBL" id="ASRX01000054">
    <property type="protein sequence ID" value="EYF02858.1"/>
    <property type="molecule type" value="Genomic_DNA"/>
</dbReference>
<protein>
    <submittedName>
        <fullName evidence="5">Dipeptidyl peptidase IV</fullName>
    </submittedName>
</protein>
<evidence type="ECO:0000259" key="3">
    <source>
        <dbReference type="Pfam" id="PF00326"/>
    </source>
</evidence>
<dbReference type="GO" id="GO:0008239">
    <property type="term" value="F:dipeptidyl-peptidase activity"/>
    <property type="evidence" value="ECO:0007669"/>
    <property type="project" value="TreeGrafter"/>
</dbReference>
<dbReference type="InterPro" id="IPR001375">
    <property type="entry name" value="Peptidase_S9_cat"/>
</dbReference>
<dbReference type="RefSeq" id="WP_081865380.1">
    <property type="nucleotide sequence ID" value="NZ_ASRX01000054.1"/>
</dbReference>
<feature type="compositionally biased region" description="Low complexity" evidence="1">
    <location>
        <begin position="22"/>
        <end position="36"/>
    </location>
</feature>
<dbReference type="Pfam" id="PF00326">
    <property type="entry name" value="Peptidase_S9"/>
    <property type="match status" value="1"/>
</dbReference>
<dbReference type="PANTHER" id="PTHR11731:SF193">
    <property type="entry name" value="DIPEPTIDYL PEPTIDASE 9"/>
    <property type="match status" value="1"/>
</dbReference>
<dbReference type="OrthoDB" id="9806163at2"/>
<feature type="region of interest" description="Disordered" evidence="1">
    <location>
        <begin position="22"/>
        <end position="53"/>
    </location>
</feature>
<keyword evidence="6" id="KW-1185">Reference proteome</keyword>
<evidence type="ECO:0000313" key="5">
    <source>
        <dbReference type="EMBL" id="EYF02858.1"/>
    </source>
</evidence>
<proteinExistence type="predicted"/>
<evidence type="ECO:0000313" key="6">
    <source>
        <dbReference type="Proteomes" id="UP000019678"/>
    </source>
</evidence>
<dbReference type="PANTHER" id="PTHR11731">
    <property type="entry name" value="PROTEASE FAMILY S9B,C DIPEPTIDYL-PEPTIDASE IV-RELATED"/>
    <property type="match status" value="1"/>
</dbReference>
<feature type="domain" description="Dipeptidylpeptidase IV N-terminal" evidence="4">
    <location>
        <begin position="174"/>
        <end position="489"/>
    </location>
</feature>
<gene>
    <name evidence="5" type="ORF">CAP_6438</name>
</gene>
<dbReference type="Gene3D" id="3.40.50.1820">
    <property type="entry name" value="alpha/beta hydrolase"/>
    <property type="match status" value="1"/>
</dbReference>
<dbReference type="Gene3D" id="2.140.10.30">
    <property type="entry name" value="Dipeptidylpeptidase IV, N-terminal domain"/>
    <property type="match status" value="1"/>
</dbReference>
<dbReference type="AlphaFoldDB" id="A0A017T0V3"/>
<dbReference type="SUPFAM" id="SSF53474">
    <property type="entry name" value="alpha/beta-Hydrolases"/>
    <property type="match status" value="1"/>
</dbReference>
<comment type="caution">
    <text evidence="5">The sequence shown here is derived from an EMBL/GenBank/DDBJ whole genome shotgun (WGS) entry which is preliminary data.</text>
</comment>
<dbReference type="InterPro" id="IPR050278">
    <property type="entry name" value="Serine_Prot_S9B/DPPIV"/>
</dbReference>
<evidence type="ECO:0000256" key="2">
    <source>
        <dbReference type="SAM" id="SignalP"/>
    </source>
</evidence>
<reference evidence="5 6" key="1">
    <citation type="submission" date="2013-05" db="EMBL/GenBank/DDBJ databases">
        <title>Genome assembly of Chondromyces apiculatus DSM 436.</title>
        <authorList>
            <person name="Sharma G."/>
            <person name="Khatri I."/>
            <person name="Kaur C."/>
            <person name="Mayilraj S."/>
            <person name="Subramanian S."/>
        </authorList>
    </citation>
    <scope>NUCLEOTIDE SEQUENCE [LARGE SCALE GENOMIC DNA]</scope>
    <source>
        <strain evidence="5 6">DSM 436</strain>
    </source>
</reference>
<dbReference type="PROSITE" id="PS51257">
    <property type="entry name" value="PROKAR_LIPOPROTEIN"/>
    <property type="match status" value="1"/>
</dbReference>
<organism evidence="5 6">
    <name type="scientific">Chondromyces apiculatus DSM 436</name>
    <dbReference type="NCBI Taxonomy" id="1192034"/>
    <lineage>
        <taxon>Bacteria</taxon>
        <taxon>Pseudomonadati</taxon>
        <taxon>Myxococcota</taxon>
        <taxon>Polyangia</taxon>
        <taxon>Polyangiales</taxon>
        <taxon>Polyangiaceae</taxon>
        <taxon>Chondromyces</taxon>
    </lineage>
</organism>
<accession>A0A017T0V3</accession>
<dbReference type="GO" id="GO:0006508">
    <property type="term" value="P:proteolysis"/>
    <property type="evidence" value="ECO:0007669"/>
    <property type="project" value="InterPro"/>
</dbReference>
<evidence type="ECO:0000256" key="1">
    <source>
        <dbReference type="SAM" id="MobiDB-lite"/>
    </source>
</evidence>
<sequence>MRLTLAWLSVLPALLSACTPPAATPAPRDATASSAPAVPPAVPAASAAGQNRPSLLGPEASAITFDRLAKFGEPGLHTPRAFAYSPDGKWLTYLASETNDDQMALFGFELQTKTSRVLLRASDLAKTARPLSREEELRRERQRSKMMGITQYTWARRAPVLLIPQNGDVFLRDESGTITRLTETPAPELDPQICRGGEKVAFVRDSELHVVDVASKREQQLTRGAPTGVTRGLSDYVAQEEFGEQSGYWLSPGCDRLAYLEVDERQVDQHPIVGYRGGNPDQMQQRYPAAGQKNPQVRAGILDLKTRRTVWLTFPKGKEAEERYLVRFTWGPDGKSLWFQSLDREQKRLTLMRADAATGAATEVLTETSKTWMDPGEIELLERTPRFLWTPVVDGHHHLALHDAATGARIAQLTSGAWDVDVIHAVDETRNLAMISGSRESPLESHLYAVPLAGGELKRLTSDRGDHRVVVSRTGAGFTHSHSAVDRPPRVEIRAADGTALGALPTPVDPEIEALRLRTPELITVRGPSGDTLHGALLKPRNLEAGKRYPVVVMVYGGPGVQTIRNSWYPRLTWQHLADRGFGVFALDNRGSTGRGPAFEGALYGRLGNVELEDQLAGVGYLRAQAWVDPGRIGIYGHSYGGYMAALAMLKAADHFKVGVSGSPVTDWRLYDTGYTERFLGLPSKNAEGYKASSLLPLAPNLRGKLLVIHALMDENVHFQNTAELVDALVAADRTFDLLVLPGERHGYRNPLARRYVTRRVVDYFVEHL</sequence>
<dbReference type="Proteomes" id="UP000019678">
    <property type="component" value="Unassembled WGS sequence"/>
</dbReference>
<feature type="signal peptide" evidence="2">
    <location>
        <begin position="1"/>
        <end position="22"/>
    </location>
</feature>
<evidence type="ECO:0000259" key="4">
    <source>
        <dbReference type="Pfam" id="PF00930"/>
    </source>
</evidence>